<sequence length="112" mass="11737">MALLLASGCSGGGEDQPASERPGKTSSLDFAGKSACNEFARWLAGDEDPTTRADVAARVDDLARDSKSGALADKSELLRKADVINSNENWALAADAFAYECDVLGWTPADAQ</sequence>
<reference evidence="2 3" key="1">
    <citation type="submission" date="2018-12" db="EMBL/GenBank/DDBJ databases">
        <authorList>
            <person name="Lieu J.K."/>
            <person name="Tian C.Z."/>
            <person name="Hsaio W.J."/>
            <person name="Shaffer C.D."/>
            <person name="Weston-Hafer K.A."/>
            <person name="Russell D.A."/>
            <person name="Pope W.H."/>
            <person name="Jacobs-Sera D."/>
            <person name="Hendrix R.W."/>
            <person name="Hatfull G.F."/>
        </authorList>
    </citation>
    <scope>NUCLEOTIDE SEQUENCE [LARGE SCALE GENOMIC DNA]</scope>
</reference>
<dbReference type="RefSeq" id="YP_009818488.1">
    <property type="nucleotide sequence ID" value="NC_048139.1"/>
</dbReference>
<dbReference type="GeneID" id="55009831"/>
<organism evidence="2 3">
    <name type="scientific">Streptomyces phage Hiyaa</name>
    <dbReference type="NCBI Taxonomy" id="2499072"/>
    <lineage>
        <taxon>Viruses</taxon>
        <taxon>Duplodnaviria</taxon>
        <taxon>Heunggongvirae</taxon>
        <taxon>Uroviricota</taxon>
        <taxon>Caudoviricetes</taxon>
        <taxon>Hiyaavirus</taxon>
        <taxon>Hiyaavirus hiyaa</taxon>
    </lineage>
</organism>
<evidence type="ECO:0000313" key="2">
    <source>
        <dbReference type="EMBL" id="AZS06692.1"/>
    </source>
</evidence>
<dbReference type="Proteomes" id="UP000287372">
    <property type="component" value="Segment"/>
</dbReference>
<name>A0A3S9U8P6_9CAUD</name>
<evidence type="ECO:0000313" key="3">
    <source>
        <dbReference type="Proteomes" id="UP000287372"/>
    </source>
</evidence>
<dbReference type="KEGG" id="vg:55009831"/>
<dbReference type="EMBL" id="MK279841">
    <property type="protein sequence ID" value="AZS06692.1"/>
    <property type="molecule type" value="Genomic_DNA"/>
</dbReference>
<accession>A0A3S9U8P6</accession>
<protein>
    <submittedName>
        <fullName evidence="2">Uncharacterized protein</fullName>
    </submittedName>
</protein>
<gene>
    <name evidence="2" type="primary">53</name>
    <name evidence="2" type="ORF">SEA_HIYAA_53</name>
</gene>
<feature type="region of interest" description="Disordered" evidence="1">
    <location>
        <begin position="1"/>
        <end position="28"/>
    </location>
</feature>
<proteinExistence type="predicted"/>
<evidence type="ECO:0000256" key="1">
    <source>
        <dbReference type="SAM" id="MobiDB-lite"/>
    </source>
</evidence>
<keyword evidence="3" id="KW-1185">Reference proteome</keyword>